<dbReference type="Pfam" id="PF09799">
    <property type="entry name" value="Transmemb_17"/>
    <property type="match status" value="1"/>
</dbReference>
<evidence type="ECO:0000256" key="1">
    <source>
        <dbReference type="ARBA" id="ARBA00004141"/>
    </source>
</evidence>
<gene>
    <name evidence="6" type="ORF">PECAL_2P18910</name>
</gene>
<evidence type="ECO:0000256" key="5">
    <source>
        <dbReference type="SAM" id="Phobius"/>
    </source>
</evidence>
<keyword evidence="7" id="KW-1185">Reference proteome</keyword>
<feature type="transmembrane region" description="Helical" evidence="5">
    <location>
        <begin position="21"/>
        <end position="41"/>
    </location>
</feature>
<protein>
    <recommendedName>
        <fullName evidence="8">Transmembrane protein 17</fullName>
    </recommendedName>
</protein>
<dbReference type="Proteomes" id="UP000789595">
    <property type="component" value="Unassembled WGS sequence"/>
</dbReference>
<reference evidence="6" key="1">
    <citation type="submission" date="2021-11" db="EMBL/GenBank/DDBJ databases">
        <authorList>
            <consortium name="Genoscope - CEA"/>
            <person name="William W."/>
        </authorList>
    </citation>
    <scope>NUCLEOTIDE SEQUENCE</scope>
</reference>
<feature type="transmembrane region" description="Helical" evidence="5">
    <location>
        <begin position="114"/>
        <end position="135"/>
    </location>
</feature>
<evidence type="ECO:0008006" key="8">
    <source>
        <dbReference type="Google" id="ProtNLM"/>
    </source>
</evidence>
<comment type="subcellular location">
    <subcellularLocation>
        <location evidence="1">Membrane</location>
        <topology evidence="1">Multi-pass membrane protein</topology>
    </subcellularLocation>
</comment>
<keyword evidence="2 5" id="KW-0812">Transmembrane</keyword>
<dbReference type="PANTHER" id="PTHR13531">
    <property type="entry name" value="GEO07735P1-RELATED-RELATED"/>
    <property type="match status" value="1"/>
</dbReference>
<dbReference type="InterPro" id="IPR019184">
    <property type="entry name" value="Uncharacterised_TM-17"/>
</dbReference>
<evidence type="ECO:0000313" key="6">
    <source>
        <dbReference type="EMBL" id="CAH0368802.1"/>
    </source>
</evidence>
<dbReference type="OrthoDB" id="311720at2759"/>
<feature type="transmembrane region" description="Helical" evidence="5">
    <location>
        <begin position="53"/>
        <end position="75"/>
    </location>
</feature>
<accession>A0A8J2SKP3</accession>
<evidence type="ECO:0000256" key="4">
    <source>
        <dbReference type="ARBA" id="ARBA00023136"/>
    </source>
</evidence>
<evidence type="ECO:0000256" key="2">
    <source>
        <dbReference type="ARBA" id="ARBA00022692"/>
    </source>
</evidence>
<dbReference type="EMBL" id="CAKKNE010000002">
    <property type="protein sequence ID" value="CAH0368802.1"/>
    <property type="molecule type" value="Genomic_DNA"/>
</dbReference>
<dbReference type="GO" id="GO:0035869">
    <property type="term" value="C:ciliary transition zone"/>
    <property type="evidence" value="ECO:0007669"/>
    <property type="project" value="TreeGrafter"/>
</dbReference>
<dbReference type="GO" id="GO:1905515">
    <property type="term" value="P:non-motile cilium assembly"/>
    <property type="evidence" value="ECO:0007669"/>
    <property type="project" value="TreeGrafter"/>
</dbReference>
<proteinExistence type="predicted"/>
<dbReference type="PANTHER" id="PTHR13531:SF6">
    <property type="entry name" value="TMEM (HUMAN TRANSMEMBRANE PROTEIN) HOMOLOG"/>
    <property type="match status" value="1"/>
</dbReference>
<sequence>MRLFQAIDMVEIKSSLGLQQVIFYQGMFSLLYFAICGGCLLNKLQNYKFQNSILFILTLPIFSLWCCIEIVRIGLGYIGNLLEKVPMISAFLLLTIFPQLVAILFLTFLQDPVFPFDTAAGSMMILFLLSELYVGRLTFKTLIERQTAQFFRLCQEEEMERILNTTFVNRPSAGRGR</sequence>
<evidence type="ECO:0000256" key="3">
    <source>
        <dbReference type="ARBA" id="ARBA00022989"/>
    </source>
</evidence>
<dbReference type="AlphaFoldDB" id="A0A8J2SKP3"/>
<comment type="caution">
    <text evidence="6">The sequence shown here is derived from an EMBL/GenBank/DDBJ whole genome shotgun (WGS) entry which is preliminary data.</text>
</comment>
<name>A0A8J2SKP3_9STRA</name>
<organism evidence="6 7">
    <name type="scientific">Pelagomonas calceolata</name>
    <dbReference type="NCBI Taxonomy" id="35677"/>
    <lineage>
        <taxon>Eukaryota</taxon>
        <taxon>Sar</taxon>
        <taxon>Stramenopiles</taxon>
        <taxon>Ochrophyta</taxon>
        <taxon>Pelagophyceae</taxon>
        <taxon>Pelagomonadales</taxon>
        <taxon>Pelagomonadaceae</taxon>
        <taxon>Pelagomonas</taxon>
    </lineage>
</organism>
<feature type="transmembrane region" description="Helical" evidence="5">
    <location>
        <begin position="87"/>
        <end position="108"/>
    </location>
</feature>
<evidence type="ECO:0000313" key="7">
    <source>
        <dbReference type="Proteomes" id="UP000789595"/>
    </source>
</evidence>
<keyword evidence="3 5" id="KW-1133">Transmembrane helix</keyword>
<dbReference type="GO" id="GO:0016020">
    <property type="term" value="C:membrane"/>
    <property type="evidence" value="ECO:0007669"/>
    <property type="project" value="UniProtKB-SubCell"/>
</dbReference>
<keyword evidence="4 5" id="KW-0472">Membrane</keyword>